<dbReference type="EMBL" id="BSUJ01000001">
    <property type="protein sequence ID" value="GMA20274.1"/>
    <property type="molecule type" value="Genomic_DNA"/>
</dbReference>
<feature type="compositionally biased region" description="Low complexity" evidence="1">
    <location>
        <begin position="59"/>
        <end position="83"/>
    </location>
</feature>
<organism evidence="2 3">
    <name type="scientific">Arsenicicoccus piscis</name>
    <dbReference type="NCBI Taxonomy" id="673954"/>
    <lineage>
        <taxon>Bacteria</taxon>
        <taxon>Bacillati</taxon>
        <taxon>Actinomycetota</taxon>
        <taxon>Actinomycetes</taxon>
        <taxon>Micrococcales</taxon>
        <taxon>Intrasporangiaceae</taxon>
        <taxon>Arsenicicoccus</taxon>
    </lineage>
</organism>
<name>A0ABQ6HP86_9MICO</name>
<evidence type="ECO:0000313" key="2">
    <source>
        <dbReference type="EMBL" id="GMA20274.1"/>
    </source>
</evidence>
<feature type="region of interest" description="Disordered" evidence="1">
    <location>
        <begin position="57"/>
        <end position="93"/>
    </location>
</feature>
<keyword evidence="3" id="KW-1185">Reference proteome</keyword>
<dbReference type="Proteomes" id="UP001157109">
    <property type="component" value="Unassembled WGS sequence"/>
</dbReference>
<proteinExistence type="predicted"/>
<comment type="caution">
    <text evidence="2">The sequence shown here is derived from an EMBL/GenBank/DDBJ whole genome shotgun (WGS) entry which is preliminary data.</text>
</comment>
<feature type="region of interest" description="Disordered" evidence="1">
    <location>
        <begin position="1"/>
        <end position="25"/>
    </location>
</feature>
<gene>
    <name evidence="2" type="ORF">GCM10025862_22950</name>
</gene>
<feature type="compositionally biased region" description="Basic and acidic residues" evidence="1">
    <location>
        <begin position="1"/>
        <end position="17"/>
    </location>
</feature>
<dbReference type="RefSeq" id="WP_241445739.1">
    <property type="nucleotide sequence ID" value="NZ_BSUJ01000001.1"/>
</dbReference>
<reference evidence="3" key="1">
    <citation type="journal article" date="2019" name="Int. J. Syst. Evol. Microbiol.">
        <title>The Global Catalogue of Microorganisms (GCM) 10K type strain sequencing project: providing services to taxonomists for standard genome sequencing and annotation.</title>
        <authorList>
            <consortium name="The Broad Institute Genomics Platform"/>
            <consortium name="The Broad Institute Genome Sequencing Center for Infectious Disease"/>
            <person name="Wu L."/>
            <person name="Ma J."/>
        </authorList>
    </citation>
    <scope>NUCLEOTIDE SEQUENCE [LARGE SCALE GENOMIC DNA]</scope>
    <source>
        <strain evidence="3">NBRC 105830</strain>
    </source>
</reference>
<evidence type="ECO:0000313" key="3">
    <source>
        <dbReference type="Proteomes" id="UP001157109"/>
    </source>
</evidence>
<sequence length="397" mass="42582">MTDQHQPHDQQHDDQHDPAPTTVKPPPWFPWVAGLAIVGLVGASAYACTRDDDLGGTAGPTSTAGPSPSASSASSATPGASGPLDQGTAPSRLWNPQTNVFTLDVSKAPVHQNSPGFIKNLQGQITPNYGGMVALNAYHYNPSYYVVDASTPKVNIAFYDCQNKKYTPDGLFNGPKYFQNVPIPENAIPATGTDSTLSIYSPDTDQVWELWVLRKQKANPKQWEACWGGRIDQASKSAGQFQMPFGASASGLATIGSMITLSEAQAGKIEHAMALNLIAPGDWQRVWYPANRSDGNDRSPNAIPEGARLRLDPSVNVDTLKLTPLGKAVARAAQKYGFIVVDTAGAVAVIAESGTRVQKETGSDPWKPILGAVPNYKQLEGFPWDKLQVLQQDYGKP</sequence>
<evidence type="ECO:0000256" key="1">
    <source>
        <dbReference type="SAM" id="MobiDB-lite"/>
    </source>
</evidence>
<accession>A0ABQ6HP86</accession>
<protein>
    <submittedName>
        <fullName evidence="2">Uncharacterized protein</fullName>
    </submittedName>
</protein>